<dbReference type="Proteomes" id="UP000198284">
    <property type="component" value="Unassembled WGS sequence"/>
</dbReference>
<dbReference type="Pfam" id="PF14434">
    <property type="entry name" value="Imm6"/>
    <property type="match status" value="1"/>
</dbReference>
<reference evidence="1 2" key="1">
    <citation type="submission" date="2017-06" db="EMBL/GenBank/DDBJ databases">
        <authorList>
            <person name="Kim H.J."/>
            <person name="Triplett B.A."/>
        </authorList>
    </citation>
    <scope>NUCLEOTIDE SEQUENCE [LARGE SCALE GENOMIC DNA]</scope>
    <source>
        <strain evidence="1 2">U15</strain>
    </source>
</reference>
<organism evidence="1 2">
    <name type="scientific">Noviherbaspirillum humi</name>
    <dbReference type="NCBI Taxonomy" id="1688639"/>
    <lineage>
        <taxon>Bacteria</taxon>
        <taxon>Pseudomonadati</taxon>
        <taxon>Pseudomonadota</taxon>
        <taxon>Betaproteobacteria</taxon>
        <taxon>Burkholderiales</taxon>
        <taxon>Oxalobacteraceae</taxon>
        <taxon>Noviherbaspirillum</taxon>
    </lineage>
</organism>
<evidence type="ECO:0000313" key="2">
    <source>
        <dbReference type="Proteomes" id="UP000198284"/>
    </source>
</evidence>
<dbReference type="AlphaFoldDB" id="A0A239GN46"/>
<evidence type="ECO:0000313" key="1">
    <source>
        <dbReference type="EMBL" id="SNS70619.1"/>
    </source>
</evidence>
<protein>
    <submittedName>
        <fullName evidence="1">Immunity protein Imm6</fullName>
    </submittedName>
</protein>
<gene>
    <name evidence="1" type="ORF">SAMN06265795_105116</name>
</gene>
<proteinExistence type="predicted"/>
<name>A0A239GN46_9BURK</name>
<dbReference type="OrthoDB" id="2219989at2"/>
<dbReference type="InterPro" id="IPR025674">
    <property type="entry name" value="Imm6"/>
</dbReference>
<dbReference type="RefSeq" id="WP_089399267.1">
    <property type="nucleotide sequence ID" value="NZ_FZOT01000005.1"/>
</dbReference>
<dbReference type="EMBL" id="FZOT01000005">
    <property type="protein sequence ID" value="SNS70619.1"/>
    <property type="molecule type" value="Genomic_DNA"/>
</dbReference>
<keyword evidence="2" id="KW-1185">Reference proteome</keyword>
<sequence>MTIEEIANSKDTQTKALFALSAAELVLDHLKPEDVTYRLAHEAVALAWKWMYGEKVLGDDLAIYLEDPDYEKDLGIRESDCEHDQGMLSALVVITIAIGFIARFAYEFENNNKRPAAVWETTDAFFAEIMKFIVDVPGFESHALDQIRSQMNENRQKSANLSFHRFTQA</sequence>
<accession>A0A239GN46</accession>